<dbReference type="PaxDb" id="4113-PGSC0003DMT400097376"/>
<reference evidence="3" key="1">
    <citation type="journal article" date="2011" name="Nature">
        <title>Genome sequence and analysis of the tuber crop potato.</title>
        <authorList>
            <consortium name="The Potato Genome Sequencing Consortium"/>
        </authorList>
    </citation>
    <scope>NUCLEOTIDE SEQUENCE [LARGE SCALE GENOMIC DNA]</scope>
    <source>
        <strain evidence="3">cv. DM1-3 516 R44</strain>
    </source>
</reference>
<dbReference type="HOGENOM" id="CLU_2502348_0_0_1"/>
<evidence type="ECO:0000256" key="1">
    <source>
        <dbReference type="SAM" id="MobiDB-lite"/>
    </source>
</evidence>
<reference evidence="2" key="2">
    <citation type="submission" date="2015-06" db="UniProtKB">
        <authorList>
            <consortium name="EnsemblPlants"/>
        </authorList>
    </citation>
    <scope>IDENTIFICATION</scope>
    <source>
        <strain evidence="2">DM1-3 516 R44</strain>
    </source>
</reference>
<evidence type="ECO:0000313" key="3">
    <source>
        <dbReference type="Proteomes" id="UP000011115"/>
    </source>
</evidence>
<sequence>MMVSLHIQGLMEEIILKMDHKIRSFPSVARNEGDNRRGDQPYPSFGPSGGWKHDRFYALQNQKDHEGSPDVVMDKLRPFRFRLRIA</sequence>
<dbReference type="Proteomes" id="UP000011115">
    <property type="component" value="Unassembled WGS sequence"/>
</dbReference>
<dbReference type="InParanoid" id="M1E0H5"/>
<organism evidence="2 3">
    <name type="scientific">Solanum tuberosum</name>
    <name type="common">Potato</name>
    <dbReference type="NCBI Taxonomy" id="4113"/>
    <lineage>
        <taxon>Eukaryota</taxon>
        <taxon>Viridiplantae</taxon>
        <taxon>Streptophyta</taxon>
        <taxon>Embryophyta</taxon>
        <taxon>Tracheophyta</taxon>
        <taxon>Spermatophyta</taxon>
        <taxon>Magnoliopsida</taxon>
        <taxon>eudicotyledons</taxon>
        <taxon>Gunneridae</taxon>
        <taxon>Pentapetalae</taxon>
        <taxon>asterids</taxon>
        <taxon>lamiids</taxon>
        <taxon>Solanales</taxon>
        <taxon>Solanaceae</taxon>
        <taxon>Solanoideae</taxon>
        <taxon>Solaneae</taxon>
        <taxon>Solanum</taxon>
    </lineage>
</organism>
<feature type="region of interest" description="Disordered" evidence="1">
    <location>
        <begin position="27"/>
        <end position="49"/>
    </location>
</feature>
<name>M1E0H5_SOLTU</name>
<accession>M1E0H5</accession>
<dbReference type="EnsemblPlants" id="PGSC0003DMT400097376">
    <property type="protein sequence ID" value="PGSC0003DMT400097376"/>
    <property type="gene ID" value="PGSC0003DMG400046947"/>
</dbReference>
<keyword evidence="3" id="KW-1185">Reference proteome</keyword>
<proteinExistence type="predicted"/>
<dbReference type="AlphaFoldDB" id="M1E0H5"/>
<evidence type="ECO:0000313" key="2">
    <source>
        <dbReference type="EnsemblPlants" id="PGSC0003DMT400097376"/>
    </source>
</evidence>
<protein>
    <submittedName>
        <fullName evidence="2">Uncharacterized protein</fullName>
    </submittedName>
</protein>
<dbReference type="Gramene" id="PGSC0003DMT400097376">
    <property type="protein sequence ID" value="PGSC0003DMT400097376"/>
    <property type="gene ID" value="PGSC0003DMG400046947"/>
</dbReference>